<evidence type="ECO:0000313" key="2">
    <source>
        <dbReference type="Proteomes" id="UP000887566"/>
    </source>
</evidence>
<proteinExistence type="predicted"/>
<dbReference type="WBParaSite" id="PSAMB.scaffold106size78906.g2126.t1">
    <property type="protein sequence ID" value="PSAMB.scaffold106size78906.g2126.t1"/>
    <property type="gene ID" value="PSAMB.scaffold106size78906.g2126"/>
</dbReference>
<evidence type="ECO:0000256" key="1">
    <source>
        <dbReference type="SAM" id="MobiDB-lite"/>
    </source>
</evidence>
<protein>
    <submittedName>
        <fullName evidence="3">Uncharacterized protein</fullName>
    </submittedName>
</protein>
<reference evidence="3" key="1">
    <citation type="submission" date="2022-11" db="UniProtKB">
        <authorList>
            <consortium name="WormBaseParasite"/>
        </authorList>
    </citation>
    <scope>IDENTIFICATION</scope>
</reference>
<name>A0A914UL25_9BILA</name>
<sequence>MAESIKRGRRHRKTGKTDRPPDRSAGQSFARRCHSDDGRPLAHHLLPLSSSPYHARETASVTKTPQRRPTSQRPRSVAVSRVNRCKPRPAYHSTPRLPPSRRLR</sequence>
<organism evidence="2 3">
    <name type="scientific">Plectus sambesii</name>
    <dbReference type="NCBI Taxonomy" id="2011161"/>
    <lineage>
        <taxon>Eukaryota</taxon>
        <taxon>Metazoa</taxon>
        <taxon>Ecdysozoa</taxon>
        <taxon>Nematoda</taxon>
        <taxon>Chromadorea</taxon>
        <taxon>Plectida</taxon>
        <taxon>Plectina</taxon>
        <taxon>Plectoidea</taxon>
        <taxon>Plectidae</taxon>
        <taxon>Plectus</taxon>
    </lineage>
</organism>
<evidence type="ECO:0000313" key="3">
    <source>
        <dbReference type="WBParaSite" id="PSAMB.scaffold106size78906.g2126.t1"/>
    </source>
</evidence>
<accession>A0A914UL25</accession>
<dbReference type="AlphaFoldDB" id="A0A914UL25"/>
<feature type="compositionally biased region" description="Low complexity" evidence="1">
    <location>
        <begin position="67"/>
        <end position="76"/>
    </location>
</feature>
<feature type="compositionally biased region" description="Low complexity" evidence="1">
    <location>
        <begin position="43"/>
        <end position="53"/>
    </location>
</feature>
<dbReference type="Proteomes" id="UP000887566">
    <property type="component" value="Unplaced"/>
</dbReference>
<feature type="region of interest" description="Disordered" evidence="1">
    <location>
        <begin position="1"/>
        <end position="104"/>
    </location>
</feature>
<keyword evidence="2" id="KW-1185">Reference proteome</keyword>